<dbReference type="EMBL" id="JALJOR010000002">
    <property type="protein sequence ID" value="KAK9823093.1"/>
    <property type="molecule type" value="Genomic_DNA"/>
</dbReference>
<sequence length="384" mass="42284">MSTAPKGTRGAASRAGTTNRAHRTAACRTSLTVRLWVEGCQGLHGAERGSTLRGALKSLSIGQWGGLTAALCCHVEFPTIYAKALDLALFRAFGVPEVSKVAFGSGEFKRDPAKRYADTDLLLCEMTEQHYASARGQEALRRLNFIHSHFSIRNDDMIYTLSLFILEPARWANWYDFRAFTKLEKDAVFNYWYQIGIGMDIRDIPTSYEALDEWNTHYEKGHLRFGKTNASIRDATLALMVSDFPPLLRNFARKTAIIIMDDPLTTAMGLELPPLWMEGLVAAAMWLRKQTVGWLLPPRPLSMATGRTLKTALPYCTGMRLAATFPIRAAGSNAVHAVYPETYAISDLGPPRMGKGLGPLGTGSGKLYRGTGGSTSRCPIARQA</sequence>
<dbReference type="Proteomes" id="UP001489004">
    <property type="component" value="Unassembled WGS sequence"/>
</dbReference>
<dbReference type="GO" id="GO:0016491">
    <property type="term" value="F:oxidoreductase activity"/>
    <property type="evidence" value="ECO:0007669"/>
    <property type="project" value="InterPro"/>
</dbReference>
<gene>
    <name evidence="2" type="ORF">WJX72_000225</name>
</gene>
<evidence type="ECO:0000313" key="2">
    <source>
        <dbReference type="EMBL" id="KAK9823093.1"/>
    </source>
</evidence>
<dbReference type="AlphaFoldDB" id="A0AAW1QPD0"/>
<evidence type="ECO:0000256" key="1">
    <source>
        <dbReference type="SAM" id="MobiDB-lite"/>
    </source>
</evidence>
<comment type="caution">
    <text evidence="2">The sequence shown here is derived from an EMBL/GenBank/DDBJ whole genome shotgun (WGS) entry which is preliminary data.</text>
</comment>
<feature type="region of interest" description="Disordered" evidence="1">
    <location>
        <begin position="1"/>
        <end position="23"/>
    </location>
</feature>
<proteinExistence type="predicted"/>
<reference evidence="2 3" key="1">
    <citation type="journal article" date="2024" name="Nat. Commun.">
        <title>Phylogenomics reveals the evolutionary origins of lichenization in chlorophyte algae.</title>
        <authorList>
            <person name="Puginier C."/>
            <person name="Libourel C."/>
            <person name="Otte J."/>
            <person name="Skaloud P."/>
            <person name="Haon M."/>
            <person name="Grisel S."/>
            <person name="Petersen M."/>
            <person name="Berrin J.G."/>
            <person name="Delaux P.M."/>
            <person name="Dal Grande F."/>
            <person name="Keller J."/>
        </authorList>
    </citation>
    <scope>NUCLEOTIDE SEQUENCE [LARGE SCALE GENOMIC DNA]</scope>
    <source>
        <strain evidence="2 3">SAG 2043</strain>
    </source>
</reference>
<dbReference type="PANTHER" id="PTHR36124:SF1">
    <property type="entry name" value="ER-BOUND OXYGENASE MPAB_MPAB'_RUBBER OXYGENASE CATALYTIC DOMAIN-CONTAINING PROTEIN"/>
    <property type="match status" value="1"/>
</dbReference>
<evidence type="ECO:0000313" key="3">
    <source>
        <dbReference type="Proteomes" id="UP001489004"/>
    </source>
</evidence>
<keyword evidence="3" id="KW-1185">Reference proteome</keyword>
<name>A0AAW1QPD0_9CHLO</name>
<evidence type="ECO:0008006" key="4">
    <source>
        <dbReference type="Google" id="ProtNLM"/>
    </source>
</evidence>
<dbReference type="InterPro" id="IPR046366">
    <property type="entry name" value="MPAB"/>
</dbReference>
<feature type="region of interest" description="Disordered" evidence="1">
    <location>
        <begin position="365"/>
        <end position="384"/>
    </location>
</feature>
<accession>A0AAW1QPD0</accession>
<dbReference type="PANTHER" id="PTHR36124">
    <property type="match status" value="1"/>
</dbReference>
<organism evidence="2 3">
    <name type="scientific">[Myrmecia] bisecta</name>
    <dbReference type="NCBI Taxonomy" id="41462"/>
    <lineage>
        <taxon>Eukaryota</taxon>
        <taxon>Viridiplantae</taxon>
        <taxon>Chlorophyta</taxon>
        <taxon>core chlorophytes</taxon>
        <taxon>Trebouxiophyceae</taxon>
        <taxon>Trebouxiales</taxon>
        <taxon>Trebouxiaceae</taxon>
        <taxon>Myrmecia</taxon>
    </lineage>
</organism>
<protein>
    <recommendedName>
        <fullName evidence="4">ER-bound oxygenase mpaB/mpaB'/Rubber oxygenase catalytic domain-containing protein</fullName>
    </recommendedName>
</protein>